<keyword evidence="7 11" id="KW-0156">Chromatin regulator</keyword>
<feature type="compositionally biased region" description="Low complexity" evidence="12">
    <location>
        <begin position="66"/>
        <end position="78"/>
    </location>
</feature>
<organism evidence="14 15">
    <name type="scientific">Pichia sorbitophila (strain ATCC MYA-4447 / BCRC 22081 / CBS 7064 / NBRC 10061 / NRRL Y-12695)</name>
    <name type="common">Hybrid yeast</name>
    <dbReference type="NCBI Taxonomy" id="559304"/>
    <lineage>
        <taxon>Eukaryota</taxon>
        <taxon>Fungi</taxon>
        <taxon>Dikarya</taxon>
        <taxon>Ascomycota</taxon>
        <taxon>Saccharomycotina</taxon>
        <taxon>Pichiomycetes</taxon>
        <taxon>Debaryomycetaceae</taxon>
        <taxon>Millerozyma</taxon>
    </lineage>
</organism>
<feature type="region of interest" description="Disordered" evidence="12">
    <location>
        <begin position="459"/>
        <end position="507"/>
    </location>
</feature>
<keyword evidence="5 11" id="KW-0808">Transferase</keyword>
<evidence type="ECO:0000313" key="14">
    <source>
        <dbReference type="EMBL" id="CCE81403.1"/>
    </source>
</evidence>
<gene>
    <name evidence="14" type="primary">Piso0_002058</name>
    <name evidence="14" type="ORF">GNLVRS01_PISO0I01966g</name>
</gene>
<dbReference type="HOGENOM" id="CLU_004528_0_0_1"/>
<dbReference type="Pfam" id="PF08123">
    <property type="entry name" value="DOT1"/>
    <property type="match status" value="1"/>
</dbReference>
<evidence type="ECO:0000256" key="4">
    <source>
        <dbReference type="ARBA" id="ARBA00022603"/>
    </source>
</evidence>
<feature type="compositionally biased region" description="Basic and acidic residues" evidence="12">
    <location>
        <begin position="469"/>
        <end position="479"/>
    </location>
</feature>
<dbReference type="Gene3D" id="1.10.260.170">
    <property type="match status" value="1"/>
</dbReference>
<evidence type="ECO:0000256" key="12">
    <source>
        <dbReference type="SAM" id="MobiDB-lite"/>
    </source>
</evidence>
<dbReference type="PANTHER" id="PTHR21451">
    <property type="entry name" value="HISTONE H3 METHYLTRANSFERASE"/>
    <property type="match status" value="1"/>
</dbReference>
<dbReference type="Proteomes" id="UP000005222">
    <property type="component" value="Chromosome I"/>
</dbReference>
<dbReference type="GO" id="GO:0140956">
    <property type="term" value="F:histone H3K79 trimethyltransferase activity"/>
    <property type="evidence" value="ECO:0007669"/>
    <property type="project" value="UniProtKB-EC"/>
</dbReference>
<evidence type="ECO:0000256" key="2">
    <source>
        <dbReference type="ARBA" id="ARBA00012190"/>
    </source>
</evidence>
<proteinExistence type="inferred from homology"/>
<comment type="function">
    <text evidence="11">Histone methyltransferase that specifically trimethylates histone H3 to form H3K79me3. This methylation is required for telomere silencing and for the pachytene checkpoint during the meiotic cell cycle by allowing the recruitment of RAD9 to double strand breaks. Nucleosomes are preferred as substrate compared to free histone.</text>
</comment>
<dbReference type="PROSITE" id="PS51569">
    <property type="entry name" value="DOT1"/>
    <property type="match status" value="1"/>
</dbReference>
<evidence type="ECO:0000256" key="3">
    <source>
        <dbReference type="ARBA" id="ARBA00020987"/>
    </source>
</evidence>
<keyword evidence="4 11" id="KW-0489">Methyltransferase</keyword>
<feature type="domain" description="DOT1" evidence="13">
    <location>
        <begin position="760"/>
        <end position="1076"/>
    </location>
</feature>
<evidence type="ECO:0000256" key="6">
    <source>
        <dbReference type="ARBA" id="ARBA00022691"/>
    </source>
</evidence>
<feature type="region of interest" description="Disordered" evidence="12">
    <location>
        <begin position="786"/>
        <end position="818"/>
    </location>
</feature>
<dbReference type="InterPro" id="IPR029063">
    <property type="entry name" value="SAM-dependent_MTases_sf"/>
</dbReference>
<keyword evidence="6 11" id="KW-0949">S-adenosyl-L-methionine</keyword>
<dbReference type="FunFam" id="3.40.50.150:FF:000033">
    <property type="entry name" value="Histone-lysine N-methyltransferase, H3 lysine-79 specific"/>
    <property type="match status" value="1"/>
</dbReference>
<dbReference type="STRING" id="559304.G8YE04"/>
<keyword evidence="15" id="KW-1185">Reference proteome</keyword>
<dbReference type="GO" id="GO:0000077">
    <property type="term" value="P:DNA damage checkpoint signaling"/>
    <property type="evidence" value="ECO:0007669"/>
    <property type="project" value="TreeGrafter"/>
</dbReference>
<comment type="subcellular location">
    <subcellularLocation>
        <location evidence="1 11">Nucleus</location>
    </subcellularLocation>
</comment>
<evidence type="ECO:0000256" key="10">
    <source>
        <dbReference type="ARBA" id="ARBA00047770"/>
    </source>
</evidence>
<evidence type="ECO:0000256" key="7">
    <source>
        <dbReference type="ARBA" id="ARBA00022853"/>
    </source>
</evidence>
<dbReference type="GO" id="GO:0005634">
    <property type="term" value="C:nucleus"/>
    <property type="evidence" value="ECO:0007669"/>
    <property type="project" value="UniProtKB-SubCell"/>
</dbReference>
<comment type="activity regulation">
    <text evidence="11">Ubiquitination of histone H2B to form H2BK123ub1 is required for efficient DOT1 methyltransferase activity on histone H3.</text>
</comment>
<dbReference type="GO" id="GO:0032259">
    <property type="term" value="P:methylation"/>
    <property type="evidence" value="ECO:0007669"/>
    <property type="project" value="UniProtKB-KW"/>
</dbReference>
<reference evidence="14 15" key="1">
    <citation type="journal article" date="2012" name="G3 (Bethesda)">
        <title>Pichia sorbitophila, an interspecies yeast hybrid reveals early steps of genome resolution following polyploidization.</title>
        <authorList>
            <person name="Leh Louis V."/>
            <person name="Despons L."/>
            <person name="Friedrich A."/>
            <person name="Martin T."/>
            <person name="Durrens P."/>
            <person name="Casaregola S."/>
            <person name="Neuveglise C."/>
            <person name="Fairhead C."/>
            <person name="Marck C."/>
            <person name="Cruz J.A."/>
            <person name="Straub M.L."/>
            <person name="Kugler V."/>
            <person name="Sacerdot C."/>
            <person name="Uzunov Z."/>
            <person name="Thierry A."/>
            <person name="Weiss S."/>
            <person name="Bleykasten C."/>
            <person name="De Montigny J."/>
            <person name="Jacques N."/>
            <person name="Jung P."/>
            <person name="Lemaire M."/>
            <person name="Mallet S."/>
            <person name="Morel G."/>
            <person name="Richard G.F."/>
            <person name="Sarkar A."/>
            <person name="Savel G."/>
            <person name="Schacherer J."/>
            <person name="Seret M.L."/>
            <person name="Talla E."/>
            <person name="Samson G."/>
            <person name="Jubin C."/>
            <person name="Poulain J."/>
            <person name="Vacherie B."/>
            <person name="Barbe V."/>
            <person name="Pelletier E."/>
            <person name="Sherman D.J."/>
            <person name="Westhof E."/>
            <person name="Weissenbach J."/>
            <person name="Baret P.V."/>
            <person name="Wincker P."/>
            <person name="Gaillardin C."/>
            <person name="Dujon B."/>
            <person name="Souciet J.L."/>
        </authorList>
    </citation>
    <scope>NUCLEOTIDE SEQUENCE [LARGE SCALE GENOMIC DNA]</scope>
    <source>
        <strain evidence="15">ATCC MYA-4447 / BCRC 22081 / CBS 7064 / NBRC 10061 / NRRL Y-12695</strain>
    </source>
</reference>
<protein>
    <recommendedName>
        <fullName evidence="3 11">Histone-lysine N-methyltransferase, H3 lysine-79 specific</fullName>
        <ecNumber evidence="2 11">2.1.1.360</ecNumber>
    </recommendedName>
    <alternativeName>
        <fullName evidence="9 11">Histone H3-K79 methyltransferase</fullName>
    </alternativeName>
</protein>
<name>G8YE04_PICSO</name>
<dbReference type="AlphaFoldDB" id="G8YE04"/>
<dbReference type="InterPro" id="IPR030445">
    <property type="entry name" value="H3-K79_meTrfase"/>
</dbReference>
<evidence type="ECO:0000256" key="5">
    <source>
        <dbReference type="ARBA" id="ARBA00022679"/>
    </source>
</evidence>
<evidence type="ECO:0000256" key="11">
    <source>
        <dbReference type="RuleBase" id="RU271113"/>
    </source>
</evidence>
<dbReference type="SUPFAM" id="SSF53335">
    <property type="entry name" value="S-adenosyl-L-methionine-dependent methyltransferases"/>
    <property type="match status" value="1"/>
</dbReference>
<evidence type="ECO:0000259" key="13">
    <source>
        <dbReference type="PROSITE" id="PS51569"/>
    </source>
</evidence>
<dbReference type="Gene3D" id="3.40.50.150">
    <property type="entry name" value="Vaccinia Virus protein VP39"/>
    <property type="match status" value="1"/>
</dbReference>
<dbReference type="InterPro" id="IPR025789">
    <property type="entry name" value="DOT1_dom"/>
</dbReference>
<comment type="miscellaneous">
    <text evidence="11">In contrast to other lysine histone methyltransferases, it does not contain a SET domain, suggesting the existence of another mechanism for methylation of lysine residues of histones.</text>
</comment>
<keyword evidence="8 11" id="KW-0539">Nucleus</keyword>
<evidence type="ECO:0000256" key="1">
    <source>
        <dbReference type="ARBA" id="ARBA00004123"/>
    </source>
</evidence>
<feature type="region of interest" description="Disordered" evidence="12">
    <location>
        <begin position="1"/>
        <end position="33"/>
    </location>
</feature>
<dbReference type="InParanoid" id="G8YE04"/>
<evidence type="ECO:0000313" key="15">
    <source>
        <dbReference type="Proteomes" id="UP000005222"/>
    </source>
</evidence>
<evidence type="ECO:0000256" key="8">
    <source>
        <dbReference type="ARBA" id="ARBA00023242"/>
    </source>
</evidence>
<dbReference type="eggNOG" id="KOG3924">
    <property type="taxonomic scope" value="Eukaryota"/>
</dbReference>
<comment type="similarity">
    <text evidence="11">Belongs to the class I-like SAM-binding methyltransferase superfamily. DOT1 family.</text>
</comment>
<accession>G8YE04</accession>
<dbReference type="EC" id="2.1.1.360" evidence="2 11"/>
<dbReference type="OrthoDB" id="443402at2759"/>
<dbReference type="GO" id="GO:0006281">
    <property type="term" value="P:DNA repair"/>
    <property type="evidence" value="ECO:0007669"/>
    <property type="project" value="TreeGrafter"/>
</dbReference>
<evidence type="ECO:0000256" key="9">
    <source>
        <dbReference type="ARBA" id="ARBA00029821"/>
    </source>
</evidence>
<feature type="compositionally biased region" description="Basic and acidic residues" evidence="12">
    <location>
        <begin position="488"/>
        <end position="501"/>
    </location>
</feature>
<feature type="region of interest" description="Disordered" evidence="12">
    <location>
        <begin position="56"/>
        <end position="78"/>
    </location>
</feature>
<sequence>MHFLVKGPPSPSKIDESNGITAAGKKIPHSPELTDEASLVDMDDFRNKILSRGTSERNTVKDLTPSSISSDSSDNSHTWSDMEEKKLFELVESDLTLDAFKRRLPDRPIQSIRSKIRLSKNTPWTFGEALLMANLTLDYSPLDINKVKDEFPFRNIKYLSGKHDRCKKTLKKLDIQTPMNQPVKGLSPRQIAWVLALLNYDLTLTALRKQFTAWEVNEIKVLVQEVVPSSWTRGESKFLEQLVKKYFSISEIINELPFRTLENISTNLGKLNNNNSPNENIDKVIAEINSIKLREIQKAKECVDLDKFKHLFKKDLTRKTLEKEFPGVEMHMLYEIAKYEGLPEDFSSAELSLLKKESNIKVLVEQLPLRDQLSIEKKLVAFNPNSRRSKFSSKIDELLYTANWYGSDTFARRSKKSSEESKSVPLVPDPQNESLKKLIEESKYFQSITGDGEVLDLSKKTRDRKRTKKALESFEETKNSRRSNSNVEPKENIQNKRKSEEPSPPINHIYKKQRQMNAIRKANALAEERHKKRIELMEHRRLKKYSPDSIMNDSKVSLIGRDFFKNELKDERVPDLDFKENSEAIFEEGSVYPLTDNAPADIVSKYRKRYRDLPESFPPLFAGSANESEASINPFNRVRIRYLLYPQHTELFILACPKSDELDPVSEISTIFQVHYAIYFSHSKALKNIIHKDYCQNLTAAVRNNDFALFMLTIDKWNELMIELSPTVSSANMEEDINLEIRRYLKLGRKPDLTSADLNLRVFYEAFDAIENSHIKNEIEHSSLTVVDSQQPDAAYEKDHPKRQRKLKKLDSSEPDLETETRKLHVSRTYGAPKSKTYLSNFFYFVTSKKSISRFCLHSIMLRAYSRVVSTDSRKLRSYKAFTAEVYGELLPCFISEVLTQLKFKPNQNYYDLGSGVGNTVFQAALEFGAKSGGCELMQHPSKLTQRQASLIQKHLSILGIKELPLEFALFQSFVDNESVSKSVLQCDVLLVNNYLFDAGLNAAVGKLLYGLKPGSKIISLRNFISPRYKATGDKTIFDYLKVEKFEMNENSVSWTGNRVPYYISTVQEDICKEYL</sequence>
<dbReference type="EMBL" id="FO082051">
    <property type="protein sequence ID" value="CCE81403.1"/>
    <property type="molecule type" value="Genomic_DNA"/>
</dbReference>
<comment type="catalytic activity">
    <reaction evidence="10 11">
        <text>L-lysyl(79)-[histone H3] + 3 S-adenosyl-L-methionine = N(6),N(6),N(6)-trimethyl-L-lysyl(79)-[histone H3] + 3 S-adenosyl-L-homocysteine + 3 H(+)</text>
        <dbReference type="Rhea" id="RHEA:60328"/>
        <dbReference type="Rhea" id="RHEA-COMP:15549"/>
        <dbReference type="Rhea" id="RHEA-COMP:15552"/>
        <dbReference type="ChEBI" id="CHEBI:15378"/>
        <dbReference type="ChEBI" id="CHEBI:29969"/>
        <dbReference type="ChEBI" id="CHEBI:57856"/>
        <dbReference type="ChEBI" id="CHEBI:59789"/>
        <dbReference type="ChEBI" id="CHEBI:61961"/>
        <dbReference type="EC" id="2.1.1.360"/>
    </reaction>
</comment>
<dbReference type="PANTHER" id="PTHR21451:SF0">
    <property type="entry name" value="HISTONE-LYSINE N-METHYLTRANSFERASE, H3 LYSINE-79 SPECIFIC"/>
    <property type="match status" value="1"/>
</dbReference>